<dbReference type="Proteomes" id="UP000176547">
    <property type="component" value="Unassembled WGS sequence"/>
</dbReference>
<reference evidence="1 2" key="1">
    <citation type="journal article" date="2016" name="Nat. Commun.">
        <title>Thousands of microbial genomes shed light on interconnected biogeochemical processes in an aquifer system.</title>
        <authorList>
            <person name="Anantharaman K."/>
            <person name="Brown C.T."/>
            <person name="Hug L.A."/>
            <person name="Sharon I."/>
            <person name="Castelle C.J."/>
            <person name="Probst A.J."/>
            <person name="Thomas B.C."/>
            <person name="Singh A."/>
            <person name="Wilkins M.J."/>
            <person name="Karaoz U."/>
            <person name="Brodie E.L."/>
            <person name="Williams K.H."/>
            <person name="Hubbard S.S."/>
            <person name="Banfield J.F."/>
        </authorList>
    </citation>
    <scope>NUCLEOTIDE SEQUENCE [LARGE SCALE GENOMIC DNA]</scope>
</reference>
<comment type="caution">
    <text evidence="1">The sequence shown here is derived from an EMBL/GenBank/DDBJ whole genome shotgun (WGS) entry which is preliminary data.</text>
</comment>
<accession>A0A1F5NFF1</accession>
<name>A0A1F5NFF1_9BACT</name>
<dbReference type="AlphaFoldDB" id="A0A1F5NFF1"/>
<dbReference type="EMBL" id="MFEG01000008">
    <property type="protein sequence ID" value="OGE76399.1"/>
    <property type="molecule type" value="Genomic_DNA"/>
</dbReference>
<proteinExistence type="predicted"/>
<evidence type="ECO:0000313" key="1">
    <source>
        <dbReference type="EMBL" id="OGE76399.1"/>
    </source>
</evidence>
<protein>
    <submittedName>
        <fullName evidence="1">Uncharacterized protein</fullName>
    </submittedName>
</protein>
<gene>
    <name evidence="1" type="ORF">A3K06_02720</name>
</gene>
<sequence length="173" mass="20295">MDLPQLRNFQPHSRNWQMQQSIRYRQQQAQTVIASLRRQVSGRVKNVNKWFLRPRVIPLPPLRFRRGISYIERLPGELIRKHHLGAAGARVLGGLDNIHELFDRYLFLPSQKSQTIPSTINNGHELFDDNGIVVCAICGRFEDDRVLSPGERRRFWEPRCPRYDLVVKSKTIQ</sequence>
<evidence type="ECO:0000313" key="2">
    <source>
        <dbReference type="Proteomes" id="UP000176547"/>
    </source>
</evidence>
<organism evidence="1 2">
    <name type="scientific">Candidatus Doudnabacteria bacterium RIFCSPHIGHO2_01_52_17</name>
    <dbReference type="NCBI Taxonomy" id="1817820"/>
    <lineage>
        <taxon>Bacteria</taxon>
        <taxon>Candidatus Doudnaibacteriota</taxon>
    </lineage>
</organism>